<name>A0A4P9XU20_9FUNG</name>
<keyword evidence="1" id="KW-1133">Transmembrane helix</keyword>
<dbReference type="EMBL" id="KZ992544">
    <property type="protein sequence ID" value="RKP09071.1"/>
    <property type="molecule type" value="Genomic_DNA"/>
</dbReference>
<proteinExistence type="predicted"/>
<feature type="transmembrane region" description="Helical" evidence="1">
    <location>
        <begin position="62"/>
        <end position="84"/>
    </location>
</feature>
<evidence type="ECO:0000256" key="1">
    <source>
        <dbReference type="SAM" id="Phobius"/>
    </source>
</evidence>
<keyword evidence="1" id="KW-0472">Membrane</keyword>
<keyword evidence="3" id="KW-1185">Reference proteome</keyword>
<accession>A0A4P9XU20</accession>
<gene>
    <name evidence="2" type="ORF">THASP1DRAFT_29128</name>
</gene>
<reference evidence="3" key="1">
    <citation type="journal article" date="2018" name="Nat. Microbiol.">
        <title>Leveraging single-cell genomics to expand the fungal tree of life.</title>
        <authorList>
            <person name="Ahrendt S.R."/>
            <person name="Quandt C.A."/>
            <person name="Ciobanu D."/>
            <person name="Clum A."/>
            <person name="Salamov A."/>
            <person name="Andreopoulos B."/>
            <person name="Cheng J.F."/>
            <person name="Woyke T."/>
            <person name="Pelin A."/>
            <person name="Henrissat B."/>
            <person name="Reynolds N.K."/>
            <person name="Benny G.L."/>
            <person name="Smith M.E."/>
            <person name="James T.Y."/>
            <person name="Grigoriev I.V."/>
        </authorList>
    </citation>
    <scope>NUCLEOTIDE SEQUENCE [LARGE SCALE GENOMIC DNA]</scope>
    <source>
        <strain evidence="3">RSA 1356</strain>
    </source>
</reference>
<dbReference type="AlphaFoldDB" id="A0A4P9XU20"/>
<keyword evidence="1" id="KW-0812">Transmembrane</keyword>
<dbReference type="Proteomes" id="UP000271241">
    <property type="component" value="Unassembled WGS sequence"/>
</dbReference>
<organism evidence="2 3">
    <name type="scientific">Thamnocephalis sphaerospora</name>
    <dbReference type="NCBI Taxonomy" id="78915"/>
    <lineage>
        <taxon>Eukaryota</taxon>
        <taxon>Fungi</taxon>
        <taxon>Fungi incertae sedis</taxon>
        <taxon>Zoopagomycota</taxon>
        <taxon>Zoopagomycotina</taxon>
        <taxon>Zoopagomycetes</taxon>
        <taxon>Zoopagales</taxon>
        <taxon>Sigmoideomycetaceae</taxon>
        <taxon>Thamnocephalis</taxon>
    </lineage>
</organism>
<sequence length="132" mass="14651">MPMQIDENGTCHAVIATQWLLAKFVTDITGNVILSGLYLYVLGQAFRAGFSASLYDELRHEGFIATFLIIVSSTTTAVIVLLDLVPNNAVYVYGIDTLINATLINRMLCRHRNNGSQTRSANDRQRLDSIDE</sequence>
<evidence type="ECO:0000313" key="3">
    <source>
        <dbReference type="Proteomes" id="UP000271241"/>
    </source>
</evidence>
<evidence type="ECO:0000313" key="2">
    <source>
        <dbReference type="EMBL" id="RKP09071.1"/>
    </source>
</evidence>
<feature type="transmembrane region" description="Helical" evidence="1">
    <location>
        <begin position="28"/>
        <end position="50"/>
    </location>
</feature>
<protein>
    <submittedName>
        <fullName evidence="2">Uncharacterized protein</fullName>
    </submittedName>
</protein>